<evidence type="ECO:0000259" key="3">
    <source>
        <dbReference type="Pfam" id="PF17782"/>
    </source>
</evidence>
<dbReference type="Pfam" id="PF02481">
    <property type="entry name" value="DNA_processg_A"/>
    <property type="match status" value="1"/>
</dbReference>
<comment type="similarity">
    <text evidence="1">Belongs to the DprA/Smf family.</text>
</comment>
<evidence type="ECO:0000313" key="4">
    <source>
        <dbReference type="EMBL" id="GMA85595.1"/>
    </source>
</evidence>
<name>A0ABQ6JEI1_9ACTN</name>
<dbReference type="Gene3D" id="1.10.10.10">
    <property type="entry name" value="Winged helix-like DNA-binding domain superfamily/Winged helix DNA-binding domain"/>
    <property type="match status" value="1"/>
</dbReference>
<dbReference type="Proteomes" id="UP001157017">
    <property type="component" value="Unassembled WGS sequence"/>
</dbReference>
<evidence type="ECO:0000313" key="5">
    <source>
        <dbReference type="Proteomes" id="UP001157017"/>
    </source>
</evidence>
<dbReference type="InterPro" id="IPR041614">
    <property type="entry name" value="DprA_WH"/>
</dbReference>
<feature type="domain" description="DprA winged helix" evidence="3">
    <location>
        <begin position="165"/>
        <end position="222"/>
    </location>
</feature>
<protein>
    <recommendedName>
        <fullName evidence="6">DNA processing protein DprA</fullName>
    </recommendedName>
</protein>
<dbReference type="Pfam" id="PF17782">
    <property type="entry name" value="WHD_DprA"/>
    <property type="match status" value="1"/>
</dbReference>
<dbReference type="Gene3D" id="3.40.50.450">
    <property type="match status" value="1"/>
</dbReference>
<dbReference type="InterPro" id="IPR036388">
    <property type="entry name" value="WH-like_DNA-bd_sf"/>
</dbReference>
<evidence type="ECO:0000256" key="1">
    <source>
        <dbReference type="ARBA" id="ARBA00006525"/>
    </source>
</evidence>
<dbReference type="PANTHER" id="PTHR43022">
    <property type="entry name" value="PROTEIN SMF"/>
    <property type="match status" value="1"/>
</dbReference>
<feature type="domain" description="Smf/DprA SLOG" evidence="2">
    <location>
        <begin position="2"/>
        <end position="150"/>
    </location>
</feature>
<dbReference type="PANTHER" id="PTHR43022:SF1">
    <property type="entry name" value="PROTEIN SMF"/>
    <property type="match status" value="1"/>
</dbReference>
<proteinExistence type="inferred from homology"/>
<evidence type="ECO:0000259" key="2">
    <source>
        <dbReference type="Pfam" id="PF02481"/>
    </source>
</evidence>
<dbReference type="EMBL" id="BSUZ01000001">
    <property type="protein sequence ID" value="GMA85595.1"/>
    <property type="molecule type" value="Genomic_DNA"/>
</dbReference>
<evidence type="ECO:0008006" key="6">
    <source>
        <dbReference type="Google" id="ProtNLM"/>
    </source>
</evidence>
<sequence>MASRGFTVVSGLAYGIDAAAHRGGLASAGSGVAFVAGGFDRPYPAGNDVLMQRLVQDGAVVSEVPPGCSPTKVRFLQRNRLIAAVSTGTVVVEAAVRSGSLNTARTAARLGRPVGAVPGPVTSSASAGCHALLRAQQAVLVSDADEVVDLLGRIGDDAAEAPHGTDRPEDDLDPVTRRVLDALPVRAGRPVDRLCATAGLDPATTQAALGRLDLLGLAERHGTGWRVVRPARPSREQRWNAANERQVERMAGVATDGARPGLGP</sequence>
<organism evidence="4 5">
    <name type="scientific">Angustibacter aerolatus</name>
    <dbReference type="NCBI Taxonomy" id="1162965"/>
    <lineage>
        <taxon>Bacteria</taxon>
        <taxon>Bacillati</taxon>
        <taxon>Actinomycetota</taxon>
        <taxon>Actinomycetes</taxon>
        <taxon>Kineosporiales</taxon>
        <taxon>Kineosporiaceae</taxon>
    </lineage>
</organism>
<reference evidence="5" key="1">
    <citation type="journal article" date="2019" name="Int. J. Syst. Evol. Microbiol.">
        <title>The Global Catalogue of Microorganisms (GCM) 10K type strain sequencing project: providing services to taxonomists for standard genome sequencing and annotation.</title>
        <authorList>
            <consortium name="The Broad Institute Genomics Platform"/>
            <consortium name="The Broad Institute Genome Sequencing Center for Infectious Disease"/>
            <person name="Wu L."/>
            <person name="Ma J."/>
        </authorList>
    </citation>
    <scope>NUCLEOTIDE SEQUENCE [LARGE SCALE GENOMIC DNA]</scope>
    <source>
        <strain evidence="5">NBRC 108730</strain>
    </source>
</reference>
<dbReference type="InterPro" id="IPR057666">
    <property type="entry name" value="DrpA_SLOG"/>
</dbReference>
<accession>A0ABQ6JEI1</accession>
<keyword evidence="5" id="KW-1185">Reference proteome</keyword>
<dbReference type="SUPFAM" id="SSF102405">
    <property type="entry name" value="MCP/YpsA-like"/>
    <property type="match status" value="1"/>
</dbReference>
<comment type="caution">
    <text evidence="4">The sequence shown here is derived from an EMBL/GenBank/DDBJ whole genome shotgun (WGS) entry which is preliminary data.</text>
</comment>
<gene>
    <name evidence="4" type="ORF">GCM10025868_08450</name>
</gene>
<dbReference type="InterPro" id="IPR003488">
    <property type="entry name" value="DprA"/>
</dbReference>